<dbReference type="Pfam" id="PF13193">
    <property type="entry name" value="AMP-binding_C"/>
    <property type="match status" value="1"/>
</dbReference>
<evidence type="ECO:0000259" key="5">
    <source>
        <dbReference type="Pfam" id="PF00501"/>
    </source>
</evidence>
<feature type="domain" description="AMP-dependent synthetase/ligase" evidence="5">
    <location>
        <begin position="19"/>
        <end position="372"/>
    </location>
</feature>
<evidence type="ECO:0000256" key="4">
    <source>
        <dbReference type="ARBA" id="ARBA00022840"/>
    </source>
</evidence>
<dbReference type="Pfam" id="PF00501">
    <property type="entry name" value="AMP-binding"/>
    <property type="match status" value="1"/>
</dbReference>
<dbReference type="InterPro" id="IPR020845">
    <property type="entry name" value="AMP-binding_CS"/>
</dbReference>
<comment type="caution">
    <text evidence="7">The sequence shown here is derived from an EMBL/GenBank/DDBJ whole genome shotgun (WGS) entry which is preliminary data.</text>
</comment>
<dbReference type="GO" id="GO:0005524">
    <property type="term" value="F:ATP binding"/>
    <property type="evidence" value="ECO:0007669"/>
    <property type="project" value="UniProtKB-KW"/>
</dbReference>
<evidence type="ECO:0000256" key="3">
    <source>
        <dbReference type="ARBA" id="ARBA00022741"/>
    </source>
</evidence>
<dbReference type="InterPro" id="IPR000873">
    <property type="entry name" value="AMP-dep_synth/lig_dom"/>
</dbReference>
<dbReference type="AlphaFoldDB" id="A0A934K7P6"/>
<evidence type="ECO:0000256" key="1">
    <source>
        <dbReference type="ARBA" id="ARBA00006432"/>
    </source>
</evidence>
<evidence type="ECO:0000313" key="8">
    <source>
        <dbReference type="Proteomes" id="UP000612893"/>
    </source>
</evidence>
<keyword evidence="2" id="KW-0436">Ligase</keyword>
<proteinExistence type="inferred from homology"/>
<evidence type="ECO:0000313" key="7">
    <source>
        <dbReference type="EMBL" id="MBJ7599875.1"/>
    </source>
</evidence>
<dbReference type="InterPro" id="IPR045851">
    <property type="entry name" value="AMP-bd_C_sf"/>
</dbReference>
<comment type="similarity">
    <text evidence="1">Belongs to the ATP-dependent AMP-binding enzyme family.</text>
</comment>
<dbReference type="InterPro" id="IPR025110">
    <property type="entry name" value="AMP-bd_C"/>
</dbReference>
<dbReference type="PANTHER" id="PTHR43201:SF5">
    <property type="entry name" value="MEDIUM-CHAIN ACYL-COA LIGASE ACSF2, MITOCHONDRIAL"/>
    <property type="match status" value="1"/>
</dbReference>
<dbReference type="Gene3D" id="3.40.50.12780">
    <property type="entry name" value="N-terminal domain of ligase-like"/>
    <property type="match status" value="1"/>
</dbReference>
<sequence>MRDAGPERASVVSLLRGGAPQHPAVVVPGAGGLRLSYADLAREVEASARGFAGLGIGRDDRVALVFPNSAEGLVMFLAAAWVGAAAPLNPAYREEEFRFYLEDTRARALVVPPVAAATAARAAAGDLMVIEATFDLDGRLVLESSRGGGEADSTAALPDAEQVALVLHTSGTTSRPKLVPLRHRNLMASVQNIVATYALVPEDVALCLMPLFHVHGLLASALSTLASGGTVVVPPRFNPFEFWSLIDDHAVTWYSAVPTIHQLVVSRGRDRPSGAAAGRSLRFVRSCSSALSPDLGRSLEEHMGAPVLDAYGMTEAAHQMASNPLPPGERVLGSVGLATGVEMAILDEEGKELPSGATGEVAVRGPNVMDGYEANPRANAEAFTGAWFRTGDQGVLDPRGYLTLVGRIKELINRGGEKIAPGEIDAVLMQHPAVAEAVAFGVPHRTWGEEVAAAVVLKRGEPAPGAEVSAGKVGEKELMDFCRQRLADFKVPRHIHLVDEIPRTATGKVQRRSIAASFESP</sequence>
<dbReference type="InterPro" id="IPR045310">
    <property type="entry name" value="Pcs60-like"/>
</dbReference>
<dbReference type="Proteomes" id="UP000612893">
    <property type="component" value="Unassembled WGS sequence"/>
</dbReference>
<dbReference type="GO" id="GO:0031956">
    <property type="term" value="F:medium-chain fatty acid-CoA ligase activity"/>
    <property type="evidence" value="ECO:0007669"/>
    <property type="project" value="TreeGrafter"/>
</dbReference>
<name>A0A934K7P6_9BACT</name>
<dbReference type="InterPro" id="IPR042099">
    <property type="entry name" value="ANL_N_sf"/>
</dbReference>
<keyword evidence="3" id="KW-0547">Nucleotide-binding</keyword>
<protein>
    <submittedName>
        <fullName evidence="7">AMP-binding protein</fullName>
    </submittedName>
</protein>
<keyword evidence="8" id="KW-1185">Reference proteome</keyword>
<dbReference type="Gene3D" id="3.30.300.30">
    <property type="match status" value="1"/>
</dbReference>
<keyword evidence="4" id="KW-0067">ATP-binding</keyword>
<organism evidence="7 8">
    <name type="scientific">Candidatus Nephthysia bennettiae</name>
    <dbReference type="NCBI Taxonomy" id="3127016"/>
    <lineage>
        <taxon>Bacteria</taxon>
        <taxon>Bacillati</taxon>
        <taxon>Candidatus Dormiibacterota</taxon>
        <taxon>Candidatus Dormibacteria</taxon>
        <taxon>Candidatus Dormibacterales</taxon>
        <taxon>Candidatus Dormibacteraceae</taxon>
        <taxon>Candidatus Nephthysia</taxon>
    </lineage>
</organism>
<dbReference type="RefSeq" id="WP_338203507.1">
    <property type="nucleotide sequence ID" value="NZ_JAEKNR010000176.1"/>
</dbReference>
<dbReference type="PANTHER" id="PTHR43201">
    <property type="entry name" value="ACYL-COA SYNTHETASE"/>
    <property type="match status" value="1"/>
</dbReference>
<evidence type="ECO:0000259" key="6">
    <source>
        <dbReference type="Pfam" id="PF13193"/>
    </source>
</evidence>
<dbReference type="SUPFAM" id="SSF56801">
    <property type="entry name" value="Acetyl-CoA synthetase-like"/>
    <property type="match status" value="1"/>
</dbReference>
<dbReference type="PROSITE" id="PS00455">
    <property type="entry name" value="AMP_BINDING"/>
    <property type="match status" value="1"/>
</dbReference>
<evidence type="ECO:0000256" key="2">
    <source>
        <dbReference type="ARBA" id="ARBA00022598"/>
    </source>
</evidence>
<gene>
    <name evidence="7" type="ORF">JF922_17580</name>
</gene>
<dbReference type="GO" id="GO:0006631">
    <property type="term" value="P:fatty acid metabolic process"/>
    <property type="evidence" value="ECO:0007669"/>
    <property type="project" value="TreeGrafter"/>
</dbReference>
<dbReference type="CDD" id="cd05926">
    <property type="entry name" value="FACL_fum10p_like"/>
    <property type="match status" value="1"/>
</dbReference>
<reference evidence="7" key="1">
    <citation type="submission" date="2020-10" db="EMBL/GenBank/DDBJ databases">
        <title>Ca. Dormibacterota MAGs.</title>
        <authorList>
            <person name="Montgomery K."/>
        </authorList>
    </citation>
    <scope>NUCLEOTIDE SEQUENCE [LARGE SCALE GENOMIC DNA]</scope>
    <source>
        <strain evidence="7">SC8812_S17_10</strain>
    </source>
</reference>
<feature type="domain" description="AMP-binding enzyme C-terminal" evidence="6">
    <location>
        <begin position="423"/>
        <end position="508"/>
    </location>
</feature>
<accession>A0A934K7P6</accession>
<dbReference type="EMBL" id="JAEKNR010000176">
    <property type="protein sequence ID" value="MBJ7599875.1"/>
    <property type="molecule type" value="Genomic_DNA"/>
</dbReference>